<comment type="caution">
    <text evidence="5">The sequence shown here is derived from an EMBL/GenBank/DDBJ whole genome shotgun (WGS) entry which is preliminary data.</text>
</comment>
<dbReference type="Gene3D" id="3.40.710.10">
    <property type="entry name" value="DD-peptidase/beta-lactamase superfamily"/>
    <property type="match status" value="1"/>
</dbReference>
<dbReference type="InterPro" id="IPR012338">
    <property type="entry name" value="Beta-lactam/transpept-like"/>
</dbReference>
<reference evidence="5 6" key="1">
    <citation type="submission" date="2016-07" db="EMBL/GenBank/DDBJ databases">
        <title>Pervasive Adenine N6-methylation of Active Genes in Fungi.</title>
        <authorList>
            <consortium name="DOE Joint Genome Institute"/>
            <person name="Mondo S.J."/>
            <person name="Dannebaum R.O."/>
            <person name="Kuo R.C."/>
            <person name="Labutti K."/>
            <person name="Haridas S."/>
            <person name="Kuo A."/>
            <person name="Salamov A."/>
            <person name="Ahrendt S.R."/>
            <person name="Lipzen A."/>
            <person name="Sullivan W."/>
            <person name="Andreopoulos W.B."/>
            <person name="Clum A."/>
            <person name="Lindquist E."/>
            <person name="Daum C."/>
            <person name="Ramamoorthy G.K."/>
            <person name="Gryganskyi A."/>
            <person name="Culley D."/>
            <person name="Magnuson J.K."/>
            <person name="James T.Y."/>
            <person name="O'Malley M.A."/>
            <person name="Stajich J.E."/>
            <person name="Spatafora J.W."/>
            <person name="Visel A."/>
            <person name="Grigoriev I.V."/>
        </authorList>
    </citation>
    <scope>NUCLEOTIDE SEQUENCE [LARGE SCALE GENOMIC DNA]</scope>
    <source>
        <strain evidence="5 6">NRRL 3116</strain>
    </source>
</reference>
<dbReference type="GeneID" id="33570503"/>
<dbReference type="Pfam" id="PF11954">
    <property type="entry name" value="DUF3471"/>
    <property type="match status" value="1"/>
</dbReference>
<evidence type="ECO:0000313" key="6">
    <source>
        <dbReference type="Proteomes" id="UP000193648"/>
    </source>
</evidence>
<dbReference type="SUPFAM" id="SSF56601">
    <property type="entry name" value="beta-lactamase/transpeptidase-like"/>
    <property type="match status" value="1"/>
</dbReference>
<feature type="chain" id="PRO_5012982884" evidence="2">
    <location>
        <begin position="31"/>
        <end position="534"/>
    </location>
</feature>
<feature type="signal peptide" evidence="2">
    <location>
        <begin position="1"/>
        <end position="30"/>
    </location>
</feature>
<dbReference type="PANTHER" id="PTHR46825:SF15">
    <property type="entry name" value="BETA-LACTAMASE-RELATED DOMAIN-CONTAINING PROTEIN"/>
    <property type="match status" value="1"/>
</dbReference>
<feature type="domain" description="Peptidase S12 Pab87-related C-terminal" evidence="4">
    <location>
        <begin position="427"/>
        <end position="519"/>
    </location>
</feature>
<gene>
    <name evidence="5" type="ORF">BCR41DRAFT_394633</name>
</gene>
<dbReference type="EMBL" id="MCFF01000011">
    <property type="protein sequence ID" value="ORZ21868.1"/>
    <property type="molecule type" value="Genomic_DNA"/>
</dbReference>
<dbReference type="InterPro" id="IPR001466">
    <property type="entry name" value="Beta-lactam-related"/>
</dbReference>
<comment type="similarity">
    <text evidence="1">Belongs to the peptidase S12 family.</text>
</comment>
<dbReference type="Pfam" id="PF00144">
    <property type="entry name" value="Beta-lactamase"/>
    <property type="match status" value="1"/>
</dbReference>
<dbReference type="InterPro" id="IPR021860">
    <property type="entry name" value="Peptidase_S12_Pab87-rel_C"/>
</dbReference>
<evidence type="ECO:0000256" key="2">
    <source>
        <dbReference type="SAM" id="SignalP"/>
    </source>
</evidence>
<dbReference type="InterPro" id="IPR050491">
    <property type="entry name" value="AmpC-like"/>
</dbReference>
<keyword evidence="2" id="KW-0732">Signal</keyword>
<protein>
    <submittedName>
        <fullName evidence="5">Beta-lactamase/transpeptidase-like protein</fullName>
    </submittedName>
</protein>
<dbReference type="InParanoid" id="A0A1Y2GV31"/>
<accession>A0A1Y2GV31</accession>
<evidence type="ECO:0000313" key="5">
    <source>
        <dbReference type="EMBL" id="ORZ21868.1"/>
    </source>
</evidence>
<keyword evidence="6" id="KW-1185">Reference proteome</keyword>
<evidence type="ECO:0000256" key="1">
    <source>
        <dbReference type="ARBA" id="ARBA00038215"/>
    </source>
</evidence>
<dbReference type="STRING" id="64571.A0A1Y2GV31"/>
<dbReference type="OrthoDB" id="5946976at2759"/>
<proteinExistence type="inferred from homology"/>
<dbReference type="Proteomes" id="UP000193648">
    <property type="component" value="Unassembled WGS sequence"/>
</dbReference>
<evidence type="ECO:0000259" key="4">
    <source>
        <dbReference type="Pfam" id="PF11954"/>
    </source>
</evidence>
<name>A0A1Y2GV31_9FUNG</name>
<evidence type="ECO:0000259" key="3">
    <source>
        <dbReference type="Pfam" id="PF00144"/>
    </source>
</evidence>
<dbReference type="PANTHER" id="PTHR46825">
    <property type="entry name" value="D-ALANYL-D-ALANINE-CARBOXYPEPTIDASE/ENDOPEPTIDASE AMPH"/>
    <property type="match status" value="1"/>
</dbReference>
<organism evidence="5 6">
    <name type="scientific">Lobosporangium transversale</name>
    <dbReference type="NCBI Taxonomy" id="64571"/>
    <lineage>
        <taxon>Eukaryota</taxon>
        <taxon>Fungi</taxon>
        <taxon>Fungi incertae sedis</taxon>
        <taxon>Mucoromycota</taxon>
        <taxon>Mortierellomycotina</taxon>
        <taxon>Mortierellomycetes</taxon>
        <taxon>Mortierellales</taxon>
        <taxon>Mortierellaceae</taxon>
        <taxon>Lobosporangium</taxon>
    </lineage>
</organism>
<dbReference type="AlphaFoldDB" id="A0A1Y2GV31"/>
<sequence>MGTLLLLNKLADAPLIAILLFLLLLNSTNAQHQDAIDQTKLSNLHSQIEKARINSGISGLAVAVLHKGKIIFAEGFGARNGKDPYRPETLAPIGSITKSFTAAAIGELVAVGKMDWDITPVSKYLPEFELEDPDLTLQLTVADLLSHRTGMPRHDLAWYKANITRIELIKRLKSVKLNRKLKAKTQYNSIMYAVVGEASARAAGTSWENLVEGRVVNPLGLKSTGFGQMAMKKRSTDHAIPVSAASFADALDGKYQLGDLDLVYPAAAPAGDMYSNVLDLVQYGQAILSSGQVNGTQVLNKESIKEILSGHTLDKSARRSPDFAPTLTYGFGWLIDSYKGRYLVYHGGVASSFASSLFMFPDDDLVIAVQSNMRYSSAMTKFLPYFIADEILALPKTEDWLFRLTQDIKASYETASKVFNGDFLPPKIKGKPTSRPLIEFAGQYIHPLYGTFIIELRSEPKSASTGSSLFFRFNQLDDKLEHYHYDTFKGVIKNSDLISVFLITFQQEADGSIISFIVELPDGPQSFVKVVNQP</sequence>
<dbReference type="RefSeq" id="XP_021883119.1">
    <property type="nucleotide sequence ID" value="XM_022028660.1"/>
</dbReference>
<dbReference type="Gene3D" id="2.40.128.600">
    <property type="match status" value="1"/>
</dbReference>
<feature type="domain" description="Beta-lactamase-related" evidence="3">
    <location>
        <begin position="52"/>
        <end position="388"/>
    </location>
</feature>